<reference evidence="2 3" key="1">
    <citation type="submission" date="2020-03" db="EMBL/GenBank/DDBJ databases">
        <authorList>
            <person name="Holtappels D."/>
            <person name="Bomans J.P.J."/>
            <person name="Lavigne R."/>
            <person name="Wagemans J."/>
        </authorList>
    </citation>
    <scope>NUCLEOTIDE SEQUENCE [LARGE SCALE GENOMIC DNA]</scope>
    <source>
        <strain evidence="2 3">OLIVR5</strain>
    </source>
</reference>
<dbReference type="Gene3D" id="3.40.30.10">
    <property type="entry name" value="Glutaredoxin"/>
    <property type="match status" value="1"/>
</dbReference>
<accession>A0A858MV48</accession>
<sequence>MYVSTLLKGSLLKIDIYTIADCVFCAKAKAALECRRREFTVKDVTENKKEFMDELQARFGFPDSERTFPKLFIDGELVMGYTALKKKILIGAV</sequence>
<dbReference type="PROSITE" id="PS00195">
    <property type="entry name" value="GLUTAREDOXIN_1"/>
    <property type="match status" value="1"/>
</dbReference>
<dbReference type="InterPro" id="IPR036249">
    <property type="entry name" value="Thioredoxin-like_sf"/>
</dbReference>
<keyword evidence="3" id="KW-1185">Reference proteome</keyword>
<evidence type="ECO:0000313" key="3">
    <source>
        <dbReference type="Proteomes" id="UP000671873"/>
    </source>
</evidence>
<feature type="domain" description="Glutaredoxin" evidence="1">
    <location>
        <begin position="16"/>
        <end position="78"/>
    </location>
</feature>
<dbReference type="CDD" id="cd02066">
    <property type="entry name" value="GRX_family"/>
    <property type="match status" value="1"/>
</dbReference>
<evidence type="ECO:0000313" key="2">
    <source>
        <dbReference type="EMBL" id="QIW87830.1"/>
    </source>
</evidence>
<gene>
    <name evidence="2" type="ORF">Ab1vBOLIVR5_gp182</name>
</gene>
<dbReference type="InterPro" id="IPR011767">
    <property type="entry name" value="GLR_AS"/>
</dbReference>
<dbReference type="EMBL" id="MT234342">
    <property type="protein sequence ID" value="QIW87830.1"/>
    <property type="molecule type" value="Genomic_DNA"/>
</dbReference>
<dbReference type="InterPro" id="IPR002109">
    <property type="entry name" value="Glutaredoxin"/>
</dbReference>
<evidence type="ECO:0000259" key="1">
    <source>
        <dbReference type="Pfam" id="PF00462"/>
    </source>
</evidence>
<protein>
    <submittedName>
        <fullName evidence="2">Glutaredoxin-3 GrxC-like protein</fullName>
    </submittedName>
</protein>
<dbReference type="Proteomes" id="UP000671873">
    <property type="component" value="Segment"/>
</dbReference>
<organism evidence="2 3">
    <name type="scientific">Agrobacterium phage OLIVR5</name>
    <dbReference type="NCBI Taxonomy" id="2723773"/>
    <lineage>
        <taxon>Viruses</taxon>
        <taxon>Duplodnaviria</taxon>
        <taxon>Heunggongvirae</taxon>
        <taxon>Uroviricota</taxon>
        <taxon>Caudoviricetes</taxon>
        <taxon>Pootjesviridae</taxon>
        <taxon>Heverleevirus</taxon>
        <taxon>Heverleevirus OLIVR5</taxon>
    </lineage>
</organism>
<name>A0A858MV48_9CAUD</name>
<dbReference type="Pfam" id="PF00462">
    <property type="entry name" value="Glutaredoxin"/>
    <property type="match status" value="1"/>
</dbReference>
<dbReference type="SUPFAM" id="SSF52833">
    <property type="entry name" value="Thioredoxin-like"/>
    <property type="match status" value="1"/>
</dbReference>
<dbReference type="PROSITE" id="PS51354">
    <property type="entry name" value="GLUTAREDOXIN_2"/>
    <property type="match status" value="1"/>
</dbReference>
<proteinExistence type="predicted"/>